<name>A0A1F7RC23_9BACT</name>
<dbReference type="InterPro" id="IPR011006">
    <property type="entry name" value="CheY-like_superfamily"/>
</dbReference>
<feature type="modified residue" description="4-aspartylphosphate" evidence="2">
    <location>
        <position position="74"/>
    </location>
</feature>
<evidence type="ECO:0000313" key="5">
    <source>
        <dbReference type="Proteomes" id="UP000178526"/>
    </source>
</evidence>
<reference evidence="4 5" key="1">
    <citation type="journal article" date="2016" name="Nat. Commun.">
        <title>Thousands of microbial genomes shed light on interconnected biogeochemical processes in an aquifer system.</title>
        <authorList>
            <person name="Anantharaman K."/>
            <person name="Brown C.T."/>
            <person name="Hug L.A."/>
            <person name="Sharon I."/>
            <person name="Castelle C.J."/>
            <person name="Probst A.J."/>
            <person name="Thomas B.C."/>
            <person name="Singh A."/>
            <person name="Wilkins M.J."/>
            <person name="Karaoz U."/>
            <person name="Brodie E.L."/>
            <person name="Williams K.H."/>
            <person name="Hubbard S.S."/>
            <person name="Banfield J.F."/>
        </authorList>
    </citation>
    <scope>NUCLEOTIDE SEQUENCE [LARGE SCALE GENOMIC DNA]</scope>
</reference>
<dbReference type="Gene3D" id="3.40.50.2300">
    <property type="match status" value="1"/>
</dbReference>
<organism evidence="4 5">
    <name type="scientific">Candidatus Schekmanbacteria bacterium GWA2_38_11</name>
    <dbReference type="NCBI Taxonomy" id="1817876"/>
    <lineage>
        <taxon>Bacteria</taxon>
        <taxon>Candidatus Schekmaniibacteriota</taxon>
    </lineage>
</organism>
<dbReference type="InterPro" id="IPR050595">
    <property type="entry name" value="Bact_response_regulator"/>
</dbReference>
<dbReference type="PANTHER" id="PTHR44591">
    <property type="entry name" value="STRESS RESPONSE REGULATOR PROTEIN 1"/>
    <property type="match status" value="1"/>
</dbReference>
<accession>A0A1F7RC23</accession>
<dbReference type="EMBL" id="MGDB01000144">
    <property type="protein sequence ID" value="OGL38514.1"/>
    <property type="molecule type" value="Genomic_DNA"/>
</dbReference>
<comment type="caution">
    <text evidence="4">The sequence shown here is derived from an EMBL/GenBank/DDBJ whole genome shotgun (WGS) entry which is preliminary data.</text>
</comment>
<dbReference type="Proteomes" id="UP000178526">
    <property type="component" value="Unassembled WGS sequence"/>
</dbReference>
<dbReference type="SUPFAM" id="SSF52172">
    <property type="entry name" value="CheY-like"/>
    <property type="match status" value="1"/>
</dbReference>
<gene>
    <name evidence="4" type="ORF">A2042_00765</name>
</gene>
<evidence type="ECO:0000259" key="3">
    <source>
        <dbReference type="PROSITE" id="PS50110"/>
    </source>
</evidence>
<dbReference type="Pfam" id="PF00072">
    <property type="entry name" value="Response_reg"/>
    <property type="match status" value="1"/>
</dbReference>
<keyword evidence="1 2" id="KW-0597">Phosphoprotein</keyword>
<dbReference type="CDD" id="cd00156">
    <property type="entry name" value="REC"/>
    <property type="match status" value="1"/>
</dbReference>
<dbReference type="PANTHER" id="PTHR44591:SF3">
    <property type="entry name" value="RESPONSE REGULATORY DOMAIN-CONTAINING PROTEIN"/>
    <property type="match status" value="1"/>
</dbReference>
<evidence type="ECO:0000313" key="4">
    <source>
        <dbReference type="EMBL" id="OGL38514.1"/>
    </source>
</evidence>
<dbReference type="SMART" id="SM00448">
    <property type="entry name" value="REC"/>
    <property type="match status" value="1"/>
</dbReference>
<dbReference type="PROSITE" id="PS50110">
    <property type="entry name" value="RESPONSE_REGULATORY"/>
    <property type="match status" value="1"/>
</dbReference>
<evidence type="ECO:0000256" key="2">
    <source>
        <dbReference type="PROSITE-ProRule" id="PRU00169"/>
    </source>
</evidence>
<evidence type="ECO:0000256" key="1">
    <source>
        <dbReference type="ARBA" id="ARBA00022553"/>
    </source>
</evidence>
<sequence length="139" mass="16096">MAFFLHIKLIKSVLYLKLEGEILSNILIIDDEELICWFLQKELQREGHEVFVATNGQEGVEKFKIINPQYVITDLKLPDISGFDVIDKIKNLNPNIKIIAITAWKWEEVERNGFKNSVVGFLEKPLNVSRLKEMLPKPC</sequence>
<dbReference type="InterPro" id="IPR001789">
    <property type="entry name" value="Sig_transdc_resp-reg_receiver"/>
</dbReference>
<protein>
    <recommendedName>
        <fullName evidence="3">Response regulatory domain-containing protein</fullName>
    </recommendedName>
</protein>
<dbReference type="GO" id="GO:0000160">
    <property type="term" value="P:phosphorelay signal transduction system"/>
    <property type="evidence" value="ECO:0007669"/>
    <property type="project" value="InterPro"/>
</dbReference>
<dbReference type="AlphaFoldDB" id="A0A1F7RC23"/>
<proteinExistence type="predicted"/>
<feature type="domain" description="Response regulatory" evidence="3">
    <location>
        <begin position="25"/>
        <end position="139"/>
    </location>
</feature>